<organism evidence="3">
    <name type="scientific">Echinostoma caproni</name>
    <dbReference type="NCBI Taxonomy" id="27848"/>
    <lineage>
        <taxon>Eukaryota</taxon>
        <taxon>Metazoa</taxon>
        <taxon>Spiralia</taxon>
        <taxon>Lophotrochozoa</taxon>
        <taxon>Platyhelminthes</taxon>
        <taxon>Trematoda</taxon>
        <taxon>Digenea</taxon>
        <taxon>Plagiorchiida</taxon>
        <taxon>Echinostomata</taxon>
        <taxon>Echinostomatoidea</taxon>
        <taxon>Echinostomatidae</taxon>
        <taxon>Echinostoma</taxon>
    </lineage>
</organism>
<keyword evidence="2" id="KW-1185">Reference proteome</keyword>
<dbReference type="PANTHER" id="PTHR33327:SF3">
    <property type="entry name" value="RNA-DIRECTED DNA POLYMERASE"/>
    <property type="match status" value="1"/>
</dbReference>
<dbReference type="PANTHER" id="PTHR33327">
    <property type="entry name" value="ENDONUCLEASE"/>
    <property type="match status" value="1"/>
</dbReference>
<evidence type="ECO:0000313" key="3">
    <source>
        <dbReference type="WBParaSite" id="ECPE_0000985201-mRNA-1"/>
    </source>
</evidence>
<evidence type="ECO:0000313" key="1">
    <source>
        <dbReference type="EMBL" id="VDP86020.1"/>
    </source>
</evidence>
<protein>
    <submittedName>
        <fullName evidence="1 3">Uncharacterized protein</fullName>
    </submittedName>
</protein>
<dbReference type="WBParaSite" id="ECPE_0000985201-mRNA-1">
    <property type="protein sequence ID" value="ECPE_0000985201-mRNA-1"/>
    <property type="gene ID" value="ECPE_0000985201"/>
</dbReference>
<dbReference type="Proteomes" id="UP000272942">
    <property type="component" value="Unassembled WGS sequence"/>
</dbReference>
<reference evidence="3" key="1">
    <citation type="submission" date="2016-06" db="UniProtKB">
        <authorList>
            <consortium name="WormBaseParasite"/>
        </authorList>
    </citation>
    <scope>IDENTIFICATION</scope>
</reference>
<dbReference type="OrthoDB" id="6262499at2759"/>
<dbReference type="EMBL" id="UZAN01048020">
    <property type="protein sequence ID" value="VDP86020.1"/>
    <property type="molecule type" value="Genomic_DNA"/>
</dbReference>
<name>A0A183AS86_9TREM</name>
<proteinExistence type="predicted"/>
<reference evidence="1 2" key="2">
    <citation type="submission" date="2018-11" db="EMBL/GenBank/DDBJ databases">
        <authorList>
            <consortium name="Pathogen Informatics"/>
        </authorList>
    </citation>
    <scope>NUCLEOTIDE SEQUENCE [LARGE SCALE GENOMIC DNA]</scope>
    <source>
        <strain evidence="1 2">Egypt</strain>
    </source>
</reference>
<sequence>MNIPAHNPYDVLKETIPRPIKVSEEKRIQLLLSWIQLGNLRPSQLLRQTRALVDNTTLDDSVSRQIWLQWLPPYVQSILNVFAHVHSPEQLAECADRTVEQVQRFQSPMANIESPKPSIIQQTLPNPTPGKLLYKPTTEVQLLSQQLADLRLAMATMQTIINNLQTTRTTSSRSRSINGRRRTPSLAVRATTTDFWKSS</sequence>
<evidence type="ECO:0000313" key="2">
    <source>
        <dbReference type="Proteomes" id="UP000272942"/>
    </source>
</evidence>
<dbReference type="AlphaFoldDB" id="A0A183AS86"/>
<gene>
    <name evidence="1" type="ORF">ECPE_LOCUS9823</name>
</gene>
<accession>A0A183AS86</accession>